<feature type="chain" id="PRO_5038838990" evidence="1">
    <location>
        <begin position="21"/>
        <end position="204"/>
    </location>
</feature>
<dbReference type="EMBL" id="QAOM01000034">
    <property type="protein sequence ID" value="PTQ79872.1"/>
    <property type="molecule type" value="Genomic_DNA"/>
</dbReference>
<dbReference type="PROSITE" id="PS51257">
    <property type="entry name" value="PROKAR_LIPOPROTEIN"/>
    <property type="match status" value="1"/>
</dbReference>
<feature type="domain" description="DUF1541" evidence="2">
    <location>
        <begin position="80"/>
        <end position="131"/>
    </location>
</feature>
<feature type="domain" description="DUF1541" evidence="2">
    <location>
        <begin position="144"/>
        <end position="195"/>
    </location>
</feature>
<gene>
    <name evidence="3" type="ORF">C8U37_1347</name>
</gene>
<keyword evidence="1" id="KW-0732">Signal</keyword>
<comment type="caution">
    <text evidence="3">The sequence shown here is derived from an EMBL/GenBank/DDBJ whole genome shotgun (WGS) entry which is preliminary data.</text>
</comment>
<dbReference type="InterPro" id="IPR011438">
    <property type="entry name" value="DUF1541"/>
</dbReference>
<sequence>MRQRKIVMSLFSLSATVLLAACSSQTNTDEASVEVESVSMESMVEESSTSSSDGMGDMVHDDSGVIPEGLMEAENPTYKVGDSVIIQAGHMEGMEGAEATIVGAFDTIVYEVSYDPTNGDPRVENHQWVIQEEIMDAGTDPFGVGSEVMLEAEHTDGMSGATAIIEAAETTTVYMVDYTDTVTGKTVNNHKWVTEMELEPIEEP</sequence>
<dbReference type="Gene3D" id="2.30.30.1210">
    <property type="entry name" value="Domain of unknown function DUF1541"/>
    <property type="match status" value="1"/>
</dbReference>
<evidence type="ECO:0000256" key="1">
    <source>
        <dbReference type="SAM" id="SignalP"/>
    </source>
</evidence>
<evidence type="ECO:0000313" key="4">
    <source>
        <dbReference type="Proteomes" id="UP000244161"/>
    </source>
</evidence>
<dbReference type="Proteomes" id="UP000244161">
    <property type="component" value="Unassembled WGS sequence"/>
</dbReference>
<proteinExistence type="predicted"/>
<dbReference type="AlphaFoldDB" id="A0A2T5I7S6"/>
<accession>A0A2T5I7S6</accession>
<dbReference type="RefSeq" id="WP_108033853.1">
    <property type="nucleotide sequence ID" value="NZ_QAOM01000034.1"/>
</dbReference>
<keyword evidence="4" id="KW-1185">Reference proteome</keyword>
<name>A0A2T5I7S6_9LACT</name>
<feature type="signal peptide" evidence="1">
    <location>
        <begin position="1"/>
        <end position="20"/>
    </location>
</feature>
<dbReference type="OrthoDB" id="1701949at2"/>
<evidence type="ECO:0000313" key="3">
    <source>
        <dbReference type="EMBL" id="PTQ79872.1"/>
    </source>
</evidence>
<dbReference type="Pfam" id="PF07563">
    <property type="entry name" value="DUF1541"/>
    <property type="match status" value="2"/>
</dbReference>
<protein>
    <submittedName>
        <fullName evidence="3">Uncharacterized protein DUF1541</fullName>
    </submittedName>
</protein>
<reference evidence="3 4" key="1">
    <citation type="submission" date="2018-04" db="EMBL/GenBank/DDBJ databases">
        <title>Genomic Encyclopedia of Archaeal and Bacterial Type Strains, Phase II (KMG-II): from individual species to whole genera.</title>
        <authorList>
            <person name="Goeker M."/>
        </authorList>
    </citation>
    <scope>NUCLEOTIDE SEQUENCE [LARGE SCALE GENOMIC DNA]</scope>
    <source>
        <strain evidence="3 4">DSM 18806</strain>
    </source>
</reference>
<evidence type="ECO:0000259" key="2">
    <source>
        <dbReference type="Pfam" id="PF07563"/>
    </source>
</evidence>
<organism evidence="3 4">
    <name type="scientific">Trichococcus patagoniensis</name>
    <dbReference type="NCBI Taxonomy" id="382641"/>
    <lineage>
        <taxon>Bacteria</taxon>
        <taxon>Bacillati</taxon>
        <taxon>Bacillota</taxon>
        <taxon>Bacilli</taxon>
        <taxon>Lactobacillales</taxon>
        <taxon>Carnobacteriaceae</taxon>
        <taxon>Trichococcus</taxon>
    </lineage>
</organism>